<evidence type="ECO:0000313" key="2">
    <source>
        <dbReference type="EMBL" id="ERL91501.1"/>
    </source>
</evidence>
<evidence type="ECO:0000256" key="1">
    <source>
        <dbReference type="SAM" id="MobiDB-lite"/>
    </source>
</evidence>
<dbReference type="EMBL" id="KB632288">
    <property type="protein sequence ID" value="ERL91501.1"/>
    <property type="molecule type" value="Genomic_DNA"/>
</dbReference>
<organism evidence="2 3">
    <name type="scientific">Dendroctonus ponderosae</name>
    <name type="common">Mountain pine beetle</name>
    <dbReference type="NCBI Taxonomy" id="77166"/>
    <lineage>
        <taxon>Eukaryota</taxon>
        <taxon>Metazoa</taxon>
        <taxon>Ecdysozoa</taxon>
        <taxon>Arthropoda</taxon>
        <taxon>Hexapoda</taxon>
        <taxon>Insecta</taxon>
        <taxon>Pterygota</taxon>
        <taxon>Neoptera</taxon>
        <taxon>Endopterygota</taxon>
        <taxon>Coleoptera</taxon>
        <taxon>Polyphaga</taxon>
        <taxon>Cucujiformia</taxon>
        <taxon>Curculionidae</taxon>
        <taxon>Scolytinae</taxon>
        <taxon>Dendroctonus</taxon>
    </lineage>
</organism>
<proteinExistence type="predicted"/>
<feature type="region of interest" description="Disordered" evidence="1">
    <location>
        <begin position="100"/>
        <end position="128"/>
    </location>
</feature>
<dbReference type="AlphaFoldDB" id="U4UMW0"/>
<name>U4UMW0_DENPD</name>
<protein>
    <submittedName>
        <fullName evidence="2">Uncharacterized protein</fullName>
    </submittedName>
</protein>
<accession>U4UMW0</accession>
<reference evidence="2 3" key="1">
    <citation type="journal article" date="2013" name="Genome Biol.">
        <title>Draft genome of the mountain pine beetle, Dendroctonus ponderosae Hopkins, a major forest pest.</title>
        <authorList>
            <person name="Keeling C.I."/>
            <person name="Yuen M.M."/>
            <person name="Liao N.Y."/>
            <person name="Docking T.R."/>
            <person name="Chan S.K."/>
            <person name="Taylor G.A."/>
            <person name="Palmquist D.L."/>
            <person name="Jackman S.D."/>
            <person name="Nguyen A."/>
            <person name="Li M."/>
            <person name="Henderson H."/>
            <person name="Janes J.K."/>
            <person name="Zhao Y."/>
            <person name="Pandoh P."/>
            <person name="Moore R."/>
            <person name="Sperling F.A."/>
            <person name="Huber D.P."/>
            <person name="Birol I."/>
            <person name="Jones S.J."/>
            <person name="Bohlmann J."/>
        </authorList>
    </citation>
    <scope>NUCLEOTIDE SEQUENCE</scope>
</reference>
<dbReference type="Proteomes" id="UP000030742">
    <property type="component" value="Unassembled WGS sequence"/>
</dbReference>
<gene>
    <name evidence="2" type="ORF">D910_08831</name>
</gene>
<evidence type="ECO:0000313" key="3">
    <source>
        <dbReference type="Proteomes" id="UP000030742"/>
    </source>
</evidence>
<sequence length="128" mass="14355">MSIISDLKLLPCFLMSSMYCSRTSEASTMLFNEFAALLASETSAMLFNEFDALLASLCQELDGNDLENRTEFCMWAASQPTDRYRTQFLLVLSVVFKSNDSQDPQADSMSPTNRKASTFQKFRSASVV</sequence>